<dbReference type="InterPro" id="IPR029021">
    <property type="entry name" value="Prot-tyrosine_phosphatase-like"/>
</dbReference>
<sequence>MRDLGITTVYDLRSDTEIMKYNTPTPSIPGTEILRVPVFEKKDYSPENMARRFQLYASGKTEAFMQLYCEILDAGGPAFGTILRHVRDRPHDGFIFHCTAGKDRTGIVAAILLLLAGVDDDAIAMDYSLTRVGREPVREMVMARLQKEPIFATNREAALNMLSSRHETMLAFLRMFRERYGGAEEYVKKYCRLSDDDIAVIRRHLVVPRTPGA</sequence>
<dbReference type="PANTHER" id="PTHR31126:SF1">
    <property type="entry name" value="TYROSINE SPECIFIC PROTEIN PHOSPHATASES DOMAIN-CONTAINING PROTEIN"/>
    <property type="match status" value="1"/>
</dbReference>
<dbReference type="Proteomes" id="UP000310158">
    <property type="component" value="Unassembled WGS sequence"/>
</dbReference>
<dbReference type="EMBL" id="SGPL01000033">
    <property type="protein sequence ID" value="THH19929.1"/>
    <property type="molecule type" value="Genomic_DNA"/>
</dbReference>
<dbReference type="PROSITE" id="PS00383">
    <property type="entry name" value="TYR_PHOSPHATASE_1"/>
    <property type="match status" value="1"/>
</dbReference>
<dbReference type="PROSITE" id="PS50056">
    <property type="entry name" value="TYR_PHOSPHATASE_2"/>
    <property type="match status" value="1"/>
</dbReference>
<dbReference type="OrthoDB" id="449382at2759"/>
<dbReference type="InterPro" id="IPR000387">
    <property type="entry name" value="Tyr_Pase_dom"/>
</dbReference>
<proteinExistence type="predicted"/>
<evidence type="ECO:0000259" key="1">
    <source>
        <dbReference type="PROSITE" id="PS50056"/>
    </source>
</evidence>
<dbReference type="SUPFAM" id="SSF52799">
    <property type="entry name" value="(Phosphotyrosine protein) phosphatases II"/>
    <property type="match status" value="1"/>
</dbReference>
<name>A0A4S4M498_9AGAM</name>
<protein>
    <recommendedName>
        <fullName evidence="1">Tyrosine specific protein phosphatases domain-containing protein</fullName>
    </recommendedName>
</protein>
<reference evidence="2 3" key="1">
    <citation type="submission" date="2019-02" db="EMBL/GenBank/DDBJ databases">
        <title>Genome sequencing of the rare red list fungi Bondarzewia mesenterica.</title>
        <authorList>
            <person name="Buettner E."/>
            <person name="Kellner H."/>
        </authorList>
    </citation>
    <scope>NUCLEOTIDE SEQUENCE [LARGE SCALE GENOMIC DNA]</scope>
    <source>
        <strain evidence="2 3">DSM 108281</strain>
    </source>
</reference>
<feature type="domain" description="Tyrosine specific protein phosphatases" evidence="1">
    <location>
        <begin position="62"/>
        <end position="119"/>
    </location>
</feature>
<gene>
    <name evidence="2" type="ORF">EW146_g1352</name>
</gene>
<dbReference type="GO" id="GO:0004721">
    <property type="term" value="F:phosphoprotein phosphatase activity"/>
    <property type="evidence" value="ECO:0007669"/>
    <property type="project" value="InterPro"/>
</dbReference>
<evidence type="ECO:0000313" key="3">
    <source>
        <dbReference type="Proteomes" id="UP000310158"/>
    </source>
</evidence>
<evidence type="ECO:0000313" key="2">
    <source>
        <dbReference type="EMBL" id="THH19929.1"/>
    </source>
</evidence>
<comment type="caution">
    <text evidence="2">The sequence shown here is derived from an EMBL/GenBank/DDBJ whole genome shotgun (WGS) entry which is preliminary data.</text>
</comment>
<dbReference type="Pfam" id="PF13350">
    <property type="entry name" value="Y_phosphatase3"/>
    <property type="match status" value="1"/>
</dbReference>
<accession>A0A4S4M498</accession>
<dbReference type="AlphaFoldDB" id="A0A4S4M498"/>
<dbReference type="InterPro" id="IPR016130">
    <property type="entry name" value="Tyr_Pase_AS"/>
</dbReference>
<dbReference type="PANTHER" id="PTHR31126">
    <property type="entry name" value="TYROSINE-PROTEIN PHOSPHATASE"/>
    <property type="match status" value="1"/>
</dbReference>
<dbReference type="InterPro" id="IPR026893">
    <property type="entry name" value="Tyr/Ser_Pase_IphP-type"/>
</dbReference>
<organism evidence="2 3">
    <name type="scientific">Bondarzewia mesenterica</name>
    <dbReference type="NCBI Taxonomy" id="1095465"/>
    <lineage>
        <taxon>Eukaryota</taxon>
        <taxon>Fungi</taxon>
        <taxon>Dikarya</taxon>
        <taxon>Basidiomycota</taxon>
        <taxon>Agaricomycotina</taxon>
        <taxon>Agaricomycetes</taxon>
        <taxon>Russulales</taxon>
        <taxon>Bondarzewiaceae</taxon>
        <taxon>Bondarzewia</taxon>
    </lineage>
</organism>
<dbReference type="Gene3D" id="3.90.190.10">
    <property type="entry name" value="Protein tyrosine phosphatase superfamily"/>
    <property type="match status" value="1"/>
</dbReference>
<keyword evidence="3" id="KW-1185">Reference proteome</keyword>